<dbReference type="Pfam" id="PF00295">
    <property type="entry name" value="Glyco_hydro_28"/>
    <property type="match status" value="1"/>
</dbReference>
<dbReference type="InterPro" id="IPR000743">
    <property type="entry name" value="Glyco_hydro_28"/>
</dbReference>
<dbReference type="PROSITE" id="PS00502">
    <property type="entry name" value="POLYGALACTURONASE"/>
    <property type="match status" value="1"/>
</dbReference>
<sequence>MTIFYFYSQDLKLLFSVILIMSCHLQYGDGRMTLSIKDFTADANNKNTDYSQAFRDAWKALCRADGKDEATSLVIHANETYTIQPQRFLGPCVSRAIHIQIDGKLEAPKTIEEWGDIGEGRCWLCFKNVKGIVLNGSGVLHPHGEAWWSSVDHSNRPRAVGFNASADIIYSGLTQFNSPKNHVSVYNCTNATLSNLHLIAPEDSPNSDGIDIALSNNVQIFNSSIQTGDDCVAINGGSHDINITHVTCGPGHGISIGSLGRDGLTETVENVQVRHCSFNGTMYGARIKTWAGGKGFAKNIIYENITLIDAAYPIIIDQHYCNGGQNCKSGATAVKVSDVTFRNFRGTCADDIAIKLACDKLVNCQNIVMENINIVSSSSKEHLSTYCQYANVVTHFVNVDIKCGSTSSSDFDPVFSTSGALC</sequence>
<dbReference type="GO" id="GO:0004650">
    <property type="term" value="F:polygalacturonase activity"/>
    <property type="evidence" value="ECO:0007669"/>
    <property type="project" value="InterPro"/>
</dbReference>
<dbReference type="PANTHER" id="PTHR31736:SF19">
    <property type="entry name" value="PECTIN LYASE SUPERFAMILY PROTEIN-RELATED"/>
    <property type="match status" value="1"/>
</dbReference>
<dbReference type="GO" id="GO:0005975">
    <property type="term" value="P:carbohydrate metabolic process"/>
    <property type="evidence" value="ECO:0007669"/>
    <property type="project" value="InterPro"/>
</dbReference>
<dbReference type="PANTHER" id="PTHR31736">
    <property type="match status" value="1"/>
</dbReference>
<dbReference type="Gene3D" id="2.160.20.10">
    <property type="entry name" value="Single-stranded right-handed beta-helix, Pectin lyase-like"/>
    <property type="match status" value="1"/>
</dbReference>
<reference evidence="9" key="1">
    <citation type="submission" date="2018-11" db="EMBL/GenBank/DDBJ databases">
        <authorList>
            <consortium name="Genoscope - CEA"/>
            <person name="William W."/>
        </authorList>
    </citation>
    <scope>NUCLEOTIDE SEQUENCE</scope>
</reference>
<dbReference type="AlphaFoldDB" id="A0A3P6BFR7"/>
<keyword evidence="3" id="KW-1015">Disulfide bond</keyword>
<dbReference type="Proteomes" id="UP000694005">
    <property type="component" value="Chromosome A08"/>
</dbReference>
<dbReference type="InterPro" id="IPR011050">
    <property type="entry name" value="Pectin_lyase_fold/virulence"/>
</dbReference>
<dbReference type="SMART" id="SM00710">
    <property type="entry name" value="PbH1"/>
    <property type="match status" value="6"/>
</dbReference>
<evidence type="ECO:0008006" key="10">
    <source>
        <dbReference type="Google" id="ProtNLM"/>
    </source>
</evidence>
<dbReference type="InterPro" id="IPR012334">
    <property type="entry name" value="Pectin_lyas_fold"/>
</dbReference>
<dbReference type="SUPFAM" id="SSF51126">
    <property type="entry name" value="Pectin lyase-like"/>
    <property type="match status" value="1"/>
</dbReference>
<feature type="active site" evidence="6">
    <location>
        <position position="252"/>
    </location>
</feature>
<dbReference type="GO" id="GO:0046576">
    <property type="term" value="F:rhamnogalacturonan alpha-L-rhamnopyranosyl-(1-&gt;4)-alpha-D-galactopyranosyluronide lyase activity"/>
    <property type="evidence" value="ECO:0007669"/>
    <property type="project" value="UniProtKB-ARBA"/>
</dbReference>
<evidence type="ECO:0000313" key="9">
    <source>
        <dbReference type="EMBL" id="VDD04887.1"/>
    </source>
</evidence>
<dbReference type="Gramene" id="A08p20340.2_BraZ1">
    <property type="protein sequence ID" value="A08p20340.2_BraZ1.CDS"/>
    <property type="gene ID" value="A08g20340.2_BraZ1"/>
</dbReference>
<evidence type="ECO:0000256" key="3">
    <source>
        <dbReference type="ARBA" id="ARBA00023157"/>
    </source>
</evidence>
<organism evidence="9">
    <name type="scientific">Brassica campestris</name>
    <name type="common">Field mustard</name>
    <dbReference type="NCBI Taxonomy" id="3711"/>
    <lineage>
        <taxon>Eukaryota</taxon>
        <taxon>Viridiplantae</taxon>
        <taxon>Streptophyta</taxon>
        <taxon>Embryophyta</taxon>
        <taxon>Tracheophyta</taxon>
        <taxon>Spermatophyta</taxon>
        <taxon>Magnoliopsida</taxon>
        <taxon>eudicotyledons</taxon>
        <taxon>Gunneridae</taxon>
        <taxon>Pentapetalae</taxon>
        <taxon>rosids</taxon>
        <taxon>malvids</taxon>
        <taxon>Brassicales</taxon>
        <taxon>Brassicaceae</taxon>
        <taxon>Brassiceae</taxon>
        <taxon>Brassica</taxon>
    </lineage>
</organism>
<name>A0A3P6BFR7_BRACM</name>
<evidence type="ECO:0000256" key="5">
    <source>
        <dbReference type="ARBA" id="ARBA00023295"/>
    </source>
</evidence>
<evidence type="ECO:0000256" key="2">
    <source>
        <dbReference type="ARBA" id="ARBA00022801"/>
    </source>
</evidence>
<keyword evidence="5 7" id="KW-0326">Glycosidase</keyword>
<dbReference type="EMBL" id="LS974624">
    <property type="protein sequence ID" value="CAG7898368.1"/>
    <property type="molecule type" value="Genomic_DNA"/>
</dbReference>
<evidence type="ECO:0000256" key="7">
    <source>
        <dbReference type="RuleBase" id="RU361169"/>
    </source>
</evidence>
<accession>A0A3P6BFR7</accession>
<evidence type="ECO:0000313" key="8">
    <source>
        <dbReference type="EMBL" id="CAG7898368.1"/>
    </source>
</evidence>
<comment type="similarity">
    <text evidence="1 7">Belongs to the glycosyl hydrolase 28 family.</text>
</comment>
<evidence type="ECO:0000256" key="4">
    <source>
        <dbReference type="ARBA" id="ARBA00023180"/>
    </source>
</evidence>
<gene>
    <name evidence="9" type="ORF">BRAA08T33777Z</name>
    <name evidence="8" type="ORF">BRAPAZ1V2_A08P20340.2</name>
</gene>
<keyword evidence="4" id="KW-0325">Glycoprotein</keyword>
<proteinExistence type="inferred from homology"/>
<dbReference type="InterPro" id="IPR006626">
    <property type="entry name" value="PbH1"/>
</dbReference>
<evidence type="ECO:0000256" key="6">
    <source>
        <dbReference type="PROSITE-ProRule" id="PRU10052"/>
    </source>
</evidence>
<protein>
    <recommendedName>
        <fullName evidence="10">Polygalacturonase</fullName>
    </recommendedName>
</protein>
<evidence type="ECO:0000256" key="1">
    <source>
        <dbReference type="ARBA" id="ARBA00008834"/>
    </source>
</evidence>
<dbReference type="EMBL" id="LR031575">
    <property type="protein sequence ID" value="VDD04887.1"/>
    <property type="molecule type" value="Genomic_DNA"/>
</dbReference>
<keyword evidence="2 7" id="KW-0378">Hydrolase</keyword>